<gene>
    <name evidence="1" type="ORF">V7S43_016303</name>
</gene>
<sequence>MYVGGQHFAGSEGVVLDVIESASAVLPDTCDLKNQQVEHEQVVLVGGDEDGIQLVEISNEYGGFTAEVGKAMETSGGEKLVIEVEVTVVEVRDLPAEVASTAMEDTQVVNAVTADCR</sequence>
<protein>
    <submittedName>
        <fullName evidence="1">Uncharacterized protein</fullName>
    </submittedName>
</protein>
<reference evidence="1 2" key="1">
    <citation type="submission" date="2024-09" db="EMBL/GenBank/DDBJ databases">
        <title>Genome sequencing and assembly of Phytophthora oleae, isolate VK10A, causative agent of rot of olive drupes.</title>
        <authorList>
            <person name="Conti Taguali S."/>
            <person name="Riolo M."/>
            <person name="La Spada F."/>
            <person name="Cacciola S.O."/>
            <person name="Dionisio G."/>
        </authorList>
    </citation>
    <scope>NUCLEOTIDE SEQUENCE [LARGE SCALE GENOMIC DNA]</scope>
    <source>
        <strain evidence="1 2">VK10A</strain>
    </source>
</reference>
<proteinExistence type="predicted"/>
<dbReference type="EMBL" id="JBIMZQ010000052">
    <property type="protein sequence ID" value="KAL3658667.1"/>
    <property type="molecule type" value="Genomic_DNA"/>
</dbReference>
<evidence type="ECO:0000313" key="2">
    <source>
        <dbReference type="Proteomes" id="UP001632037"/>
    </source>
</evidence>
<evidence type="ECO:0000313" key="1">
    <source>
        <dbReference type="EMBL" id="KAL3658667.1"/>
    </source>
</evidence>
<organism evidence="1 2">
    <name type="scientific">Phytophthora oleae</name>
    <dbReference type="NCBI Taxonomy" id="2107226"/>
    <lineage>
        <taxon>Eukaryota</taxon>
        <taxon>Sar</taxon>
        <taxon>Stramenopiles</taxon>
        <taxon>Oomycota</taxon>
        <taxon>Peronosporomycetes</taxon>
        <taxon>Peronosporales</taxon>
        <taxon>Peronosporaceae</taxon>
        <taxon>Phytophthora</taxon>
    </lineage>
</organism>
<dbReference type="Proteomes" id="UP001632037">
    <property type="component" value="Unassembled WGS sequence"/>
</dbReference>
<keyword evidence="2" id="KW-1185">Reference proteome</keyword>
<dbReference type="AlphaFoldDB" id="A0ABD3EVX4"/>
<accession>A0ABD3EVX4</accession>
<comment type="caution">
    <text evidence="1">The sequence shown here is derived from an EMBL/GenBank/DDBJ whole genome shotgun (WGS) entry which is preliminary data.</text>
</comment>
<name>A0ABD3EVX4_9STRA</name>